<dbReference type="Proteomes" id="UP001066276">
    <property type="component" value="Chromosome 1_2"/>
</dbReference>
<reference evidence="2" key="1">
    <citation type="journal article" date="2022" name="bioRxiv">
        <title>Sequencing and chromosome-scale assembly of the giantPleurodeles waltlgenome.</title>
        <authorList>
            <person name="Brown T."/>
            <person name="Elewa A."/>
            <person name="Iarovenko S."/>
            <person name="Subramanian E."/>
            <person name="Araus A.J."/>
            <person name="Petzold A."/>
            <person name="Susuki M."/>
            <person name="Suzuki K.-i.T."/>
            <person name="Hayashi T."/>
            <person name="Toyoda A."/>
            <person name="Oliveira C."/>
            <person name="Osipova E."/>
            <person name="Leigh N.D."/>
            <person name="Simon A."/>
            <person name="Yun M.H."/>
        </authorList>
    </citation>
    <scope>NUCLEOTIDE SEQUENCE</scope>
    <source>
        <strain evidence="2">20211129_DDA</strain>
        <tissue evidence="2">Liver</tissue>
    </source>
</reference>
<gene>
    <name evidence="2" type="ORF">NDU88_001558</name>
</gene>
<evidence type="ECO:0000313" key="3">
    <source>
        <dbReference type="Proteomes" id="UP001066276"/>
    </source>
</evidence>
<sequence>MLAINRAEQRYRGEERINRKRVIVKDPVTEQCQYNVNPPQTWDCLHSRQFETRLVDPGLEGCSFQTMRGPGRGGAGGTRGPCAGGERGHFPQLH</sequence>
<keyword evidence="3" id="KW-1185">Reference proteome</keyword>
<evidence type="ECO:0000313" key="2">
    <source>
        <dbReference type="EMBL" id="KAJ1206149.1"/>
    </source>
</evidence>
<proteinExistence type="predicted"/>
<dbReference type="EMBL" id="JANPWB010000002">
    <property type="protein sequence ID" value="KAJ1206149.1"/>
    <property type="molecule type" value="Genomic_DNA"/>
</dbReference>
<accession>A0AAV7VWV3</accession>
<comment type="caution">
    <text evidence="2">The sequence shown here is derived from an EMBL/GenBank/DDBJ whole genome shotgun (WGS) entry which is preliminary data.</text>
</comment>
<protein>
    <submittedName>
        <fullName evidence="2">Uncharacterized protein</fullName>
    </submittedName>
</protein>
<feature type="region of interest" description="Disordered" evidence="1">
    <location>
        <begin position="65"/>
        <end position="94"/>
    </location>
</feature>
<organism evidence="2 3">
    <name type="scientific">Pleurodeles waltl</name>
    <name type="common">Iberian ribbed newt</name>
    <dbReference type="NCBI Taxonomy" id="8319"/>
    <lineage>
        <taxon>Eukaryota</taxon>
        <taxon>Metazoa</taxon>
        <taxon>Chordata</taxon>
        <taxon>Craniata</taxon>
        <taxon>Vertebrata</taxon>
        <taxon>Euteleostomi</taxon>
        <taxon>Amphibia</taxon>
        <taxon>Batrachia</taxon>
        <taxon>Caudata</taxon>
        <taxon>Salamandroidea</taxon>
        <taxon>Salamandridae</taxon>
        <taxon>Pleurodelinae</taxon>
        <taxon>Pleurodeles</taxon>
    </lineage>
</organism>
<feature type="compositionally biased region" description="Gly residues" evidence="1">
    <location>
        <begin position="70"/>
        <end position="85"/>
    </location>
</feature>
<dbReference type="AlphaFoldDB" id="A0AAV7VWV3"/>
<name>A0AAV7VWV3_PLEWA</name>
<evidence type="ECO:0000256" key="1">
    <source>
        <dbReference type="SAM" id="MobiDB-lite"/>
    </source>
</evidence>